<dbReference type="AlphaFoldDB" id="A0A246RKY8"/>
<dbReference type="EMBL" id="MZMV01000030">
    <property type="protein sequence ID" value="OWV05208.1"/>
    <property type="molecule type" value="Genomic_DNA"/>
</dbReference>
<organism evidence="1 2">
    <name type="scientific">Micromonospora wenchangensis</name>
    <dbReference type="NCBI Taxonomy" id="1185415"/>
    <lineage>
        <taxon>Bacteria</taxon>
        <taxon>Bacillati</taxon>
        <taxon>Actinomycetota</taxon>
        <taxon>Actinomycetes</taxon>
        <taxon>Micromonosporales</taxon>
        <taxon>Micromonosporaceae</taxon>
        <taxon>Micromonospora</taxon>
    </lineage>
</organism>
<comment type="caution">
    <text evidence="1">The sequence shown here is derived from an EMBL/GenBank/DDBJ whole genome shotgun (WGS) entry which is preliminary data.</text>
</comment>
<gene>
    <name evidence="1" type="ORF">B5D80_18320</name>
</gene>
<reference evidence="1 2" key="1">
    <citation type="submission" date="2017-03" db="EMBL/GenBank/DDBJ databases">
        <title>Whole genome sequence of Micromonospora wenchangensis, isolated from mangrove soil.</title>
        <authorList>
            <person name="Yang H."/>
        </authorList>
    </citation>
    <scope>NUCLEOTIDE SEQUENCE [LARGE SCALE GENOMIC DNA]</scope>
    <source>
        <strain evidence="1 2">CCTCC AA 2012002</strain>
    </source>
</reference>
<name>A0A246RKY8_9ACTN</name>
<dbReference type="Proteomes" id="UP000197174">
    <property type="component" value="Unassembled WGS sequence"/>
</dbReference>
<evidence type="ECO:0000313" key="1">
    <source>
        <dbReference type="EMBL" id="OWV05208.1"/>
    </source>
</evidence>
<evidence type="ECO:0000313" key="2">
    <source>
        <dbReference type="Proteomes" id="UP000197174"/>
    </source>
</evidence>
<sequence>MAARRVRTGPAGIGGALLGDDVGGGGPGFSLADGPAQAARRSDAASSVVPVRVRIMVVRVVSFVDPGE</sequence>
<keyword evidence="2" id="KW-1185">Reference proteome</keyword>
<accession>A0A246RKY8</accession>
<proteinExistence type="predicted"/>
<protein>
    <submittedName>
        <fullName evidence="1">Uncharacterized protein</fullName>
    </submittedName>
</protein>